<dbReference type="AlphaFoldDB" id="A0A370LC35"/>
<evidence type="ECO:0000256" key="7">
    <source>
        <dbReference type="ARBA" id="ARBA00022779"/>
    </source>
</evidence>
<keyword evidence="4" id="KW-1003">Cell membrane</keyword>
<dbReference type="Pfam" id="PF03748">
    <property type="entry name" value="FliL"/>
    <property type="match status" value="1"/>
</dbReference>
<keyword evidence="11" id="KW-0282">Flagellum</keyword>
<comment type="similarity">
    <text evidence="3 10">Belongs to the FliL family.</text>
</comment>
<keyword evidence="11" id="KW-0969">Cilium</keyword>
<evidence type="ECO:0000256" key="8">
    <source>
        <dbReference type="ARBA" id="ARBA00022989"/>
    </source>
</evidence>
<keyword evidence="5 10" id="KW-0145">Chemotaxis</keyword>
<comment type="function">
    <text evidence="1 10">Controls the rotational direction of flagella during chemotaxis.</text>
</comment>
<keyword evidence="11" id="KW-0966">Cell projection</keyword>
<dbReference type="OrthoDB" id="7908910at2"/>
<evidence type="ECO:0000256" key="6">
    <source>
        <dbReference type="ARBA" id="ARBA00022692"/>
    </source>
</evidence>
<keyword evidence="6" id="KW-0812">Transmembrane</keyword>
<dbReference type="GO" id="GO:0071973">
    <property type="term" value="P:bacterial-type flagellum-dependent cell motility"/>
    <property type="evidence" value="ECO:0007669"/>
    <property type="project" value="InterPro"/>
</dbReference>
<keyword evidence="9 10" id="KW-0472">Membrane</keyword>
<keyword evidence="7 10" id="KW-0283">Flagellar rotation</keyword>
<protein>
    <recommendedName>
        <fullName evidence="10">Flagellar protein FliL</fullName>
    </recommendedName>
</protein>
<dbReference type="RefSeq" id="WP_114827579.1">
    <property type="nucleotide sequence ID" value="NZ_QQTO01000019.1"/>
</dbReference>
<gene>
    <name evidence="11" type="ORF">DWE98_02610</name>
</gene>
<evidence type="ECO:0000256" key="10">
    <source>
        <dbReference type="RuleBase" id="RU364125"/>
    </source>
</evidence>
<evidence type="ECO:0000313" key="12">
    <source>
        <dbReference type="Proteomes" id="UP000255207"/>
    </source>
</evidence>
<evidence type="ECO:0000256" key="2">
    <source>
        <dbReference type="ARBA" id="ARBA00004162"/>
    </source>
</evidence>
<accession>A0A370LC35</accession>
<evidence type="ECO:0000256" key="1">
    <source>
        <dbReference type="ARBA" id="ARBA00002254"/>
    </source>
</evidence>
<organism evidence="11 12">
    <name type="scientific">Bosea caraganae</name>
    <dbReference type="NCBI Taxonomy" id="2763117"/>
    <lineage>
        <taxon>Bacteria</taxon>
        <taxon>Pseudomonadati</taxon>
        <taxon>Pseudomonadota</taxon>
        <taxon>Alphaproteobacteria</taxon>
        <taxon>Hyphomicrobiales</taxon>
        <taxon>Boseaceae</taxon>
        <taxon>Bosea</taxon>
    </lineage>
</organism>
<reference evidence="12" key="1">
    <citation type="submission" date="2018-07" db="EMBL/GenBank/DDBJ databases">
        <authorList>
            <person name="Safronova V.I."/>
            <person name="Chirak E.R."/>
            <person name="Sazanova A.L."/>
        </authorList>
    </citation>
    <scope>NUCLEOTIDE SEQUENCE [LARGE SCALE GENOMIC DNA]</scope>
    <source>
        <strain evidence="12">RCAM04685</strain>
    </source>
</reference>
<dbReference type="GO" id="GO:0005886">
    <property type="term" value="C:plasma membrane"/>
    <property type="evidence" value="ECO:0007669"/>
    <property type="project" value="UniProtKB-SubCell"/>
</dbReference>
<dbReference type="GO" id="GO:0009425">
    <property type="term" value="C:bacterial-type flagellum basal body"/>
    <property type="evidence" value="ECO:0007669"/>
    <property type="project" value="InterPro"/>
</dbReference>
<evidence type="ECO:0000256" key="9">
    <source>
        <dbReference type="ARBA" id="ARBA00023136"/>
    </source>
</evidence>
<sequence length="169" mass="17688">MARARKLTGSKAGGGRPRGMWRAIGGFVLITALAVGAGVLSGSQLAGTVESNVMKRIEATPPALAADAAMAGTLTLKKLAPIVTNLASPANTWVRIEAALLMDRKSALNAEPMLGTIADDMLAYLRSVTARQLEGAAGLKNLREDLSERIAIRSKGLVRDVVIETLVVQ</sequence>
<keyword evidence="12" id="KW-1185">Reference proteome</keyword>
<dbReference type="GO" id="GO:0006935">
    <property type="term" value="P:chemotaxis"/>
    <property type="evidence" value="ECO:0007669"/>
    <property type="project" value="UniProtKB-KW"/>
</dbReference>
<keyword evidence="8" id="KW-1133">Transmembrane helix</keyword>
<name>A0A370LC35_9HYPH</name>
<keyword evidence="10" id="KW-0997">Cell inner membrane</keyword>
<evidence type="ECO:0000256" key="4">
    <source>
        <dbReference type="ARBA" id="ARBA00022475"/>
    </source>
</evidence>
<evidence type="ECO:0000313" key="11">
    <source>
        <dbReference type="EMBL" id="RDJ29461.1"/>
    </source>
</evidence>
<proteinExistence type="inferred from homology"/>
<dbReference type="Proteomes" id="UP000255207">
    <property type="component" value="Unassembled WGS sequence"/>
</dbReference>
<evidence type="ECO:0000256" key="3">
    <source>
        <dbReference type="ARBA" id="ARBA00008281"/>
    </source>
</evidence>
<dbReference type="InterPro" id="IPR005503">
    <property type="entry name" value="FliL"/>
</dbReference>
<dbReference type="EMBL" id="QQTP01000001">
    <property type="protein sequence ID" value="RDJ29461.1"/>
    <property type="molecule type" value="Genomic_DNA"/>
</dbReference>
<comment type="subcellular location">
    <subcellularLocation>
        <location evidence="10">Cell inner membrane</location>
    </subcellularLocation>
    <subcellularLocation>
        <location evidence="2">Cell membrane</location>
        <topology evidence="2">Single-pass membrane protein</topology>
    </subcellularLocation>
</comment>
<evidence type="ECO:0000256" key="5">
    <source>
        <dbReference type="ARBA" id="ARBA00022500"/>
    </source>
</evidence>
<comment type="caution">
    <text evidence="11">The sequence shown here is derived from an EMBL/GenBank/DDBJ whole genome shotgun (WGS) entry which is preliminary data.</text>
</comment>